<keyword evidence="3" id="KW-0547">Nucleotide-binding</keyword>
<dbReference type="InterPro" id="IPR042493">
    <property type="entry name" value="XPD_DNA_FeS"/>
</dbReference>
<dbReference type="AlphaFoldDB" id="A0A3C1KKX4"/>
<protein>
    <submittedName>
        <fullName evidence="15">ATP-dependent DNA helicase</fullName>
    </submittedName>
</protein>
<proteinExistence type="inferred from homology"/>
<dbReference type="InterPro" id="IPR027417">
    <property type="entry name" value="P-loop_NTPase"/>
</dbReference>
<dbReference type="InterPro" id="IPR014013">
    <property type="entry name" value="Helic_SF1/SF2_ATP-bd_DinG/Rad3"/>
</dbReference>
<dbReference type="GO" id="GO:0046872">
    <property type="term" value="F:metal ion binding"/>
    <property type="evidence" value="ECO:0007669"/>
    <property type="project" value="UniProtKB-KW"/>
</dbReference>
<evidence type="ECO:0000313" key="16">
    <source>
        <dbReference type="Proteomes" id="UP000259273"/>
    </source>
</evidence>
<dbReference type="InterPro" id="IPR045028">
    <property type="entry name" value="DinG/Rad3-like"/>
</dbReference>
<evidence type="ECO:0000313" key="15">
    <source>
        <dbReference type="EMBL" id="HAN27370.1"/>
    </source>
</evidence>
<dbReference type="InterPro" id="IPR006555">
    <property type="entry name" value="ATP-dep_Helicase_C"/>
</dbReference>
<keyword evidence="4" id="KW-0227">DNA damage</keyword>
<keyword evidence="11" id="KW-0234">DNA repair</keyword>
<organism evidence="15 16">
    <name type="scientific">Haliea salexigens</name>
    <dbReference type="NCBI Taxonomy" id="287487"/>
    <lineage>
        <taxon>Bacteria</taxon>
        <taxon>Pseudomonadati</taxon>
        <taxon>Pseudomonadota</taxon>
        <taxon>Gammaproteobacteria</taxon>
        <taxon>Cellvibrionales</taxon>
        <taxon>Halieaceae</taxon>
        <taxon>Haliea</taxon>
    </lineage>
</organism>
<dbReference type="GO" id="GO:0016818">
    <property type="term" value="F:hydrolase activity, acting on acid anhydrides, in phosphorus-containing anhydrides"/>
    <property type="evidence" value="ECO:0007669"/>
    <property type="project" value="InterPro"/>
</dbReference>
<feature type="domain" description="Helicase ATP-binding" evidence="14">
    <location>
        <begin position="180"/>
        <end position="462"/>
    </location>
</feature>
<gene>
    <name evidence="15" type="ORF">DCP75_06565</name>
</gene>
<dbReference type="InterPro" id="IPR006554">
    <property type="entry name" value="Helicase-like_DEXD_c2"/>
</dbReference>
<dbReference type="GO" id="GO:0003677">
    <property type="term" value="F:DNA binding"/>
    <property type="evidence" value="ECO:0007669"/>
    <property type="project" value="UniProtKB-KW"/>
</dbReference>
<dbReference type="GO" id="GO:0051539">
    <property type="term" value="F:4 iron, 4 sulfur cluster binding"/>
    <property type="evidence" value="ECO:0007669"/>
    <property type="project" value="UniProtKB-KW"/>
</dbReference>
<dbReference type="PANTHER" id="PTHR11472">
    <property type="entry name" value="DNA REPAIR DEAD HELICASE RAD3/XP-D SUBFAMILY MEMBER"/>
    <property type="match status" value="1"/>
</dbReference>
<keyword evidence="10" id="KW-0238">DNA-binding</keyword>
<keyword evidence="9" id="KW-0411">Iron-sulfur</keyword>
<evidence type="ECO:0000259" key="14">
    <source>
        <dbReference type="PROSITE" id="PS51193"/>
    </source>
</evidence>
<comment type="caution">
    <text evidence="15">The sequence shown here is derived from an EMBL/GenBank/DDBJ whole genome shotgun (WGS) entry which is preliminary data.</text>
</comment>
<name>A0A3C1KKX4_9GAMM</name>
<evidence type="ECO:0000256" key="6">
    <source>
        <dbReference type="ARBA" id="ARBA00022806"/>
    </source>
</evidence>
<keyword evidence="7" id="KW-0067">ATP-binding</keyword>
<evidence type="ECO:0000256" key="13">
    <source>
        <dbReference type="ARBA" id="ARBA00038058"/>
    </source>
</evidence>
<keyword evidence="6 15" id="KW-0347">Helicase</keyword>
<reference evidence="15 16" key="1">
    <citation type="journal article" date="2018" name="Nat. Biotechnol.">
        <title>A standardized bacterial taxonomy based on genome phylogeny substantially revises the tree of life.</title>
        <authorList>
            <person name="Parks D.H."/>
            <person name="Chuvochina M."/>
            <person name="Waite D.W."/>
            <person name="Rinke C."/>
            <person name="Skarshewski A."/>
            <person name="Chaumeil P.A."/>
            <person name="Hugenholtz P."/>
        </authorList>
    </citation>
    <scope>NUCLEOTIDE SEQUENCE [LARGE SCALE GENOMIC DNA]</scope>
    <source>
        <strain evidence="15">UBA9158</strain>
    </source>
</reference>
<dbReference type="SMART" id="SM00488">
    <property type="entry name" value="DEXDc2"/>
    <property type="match status" value="1"/>
</dbReference>
<evidence type="ECO:0000256" key="5">
    <source>
        <dbReference type="ARBA" id="ARBA00022801"/>
    </source>
</evidence>
<keyword evidence="12" id="KW-0413">Isomerase</keyword>
<keyword evidence="5" id="KW-0378">Hydrolase</keyword>
<dbReference type="PROSITE" id="PS51193">
    <property type="entry name" value="HELICASE_ATP_BIND_2"/>
    <property type="match status" value="1"/>
</dbReference>
<keyword evidence="2" id="KW-0479">Metal-binding</keyword>
<dbReference type="Gene3D" id="1.10.275.40">
    <property type="match status" value="1"/>
</dbReference>
<evidence type="ECO:0000256" key="9">
    <source>
        <dbReference type="ARBA" id="ARBA00023014"/>
    </source>
</evidence>
<dbReference type="EMBL" id="DMND01000093">
    <property type="protein sequence ID" value="HAN27370.1"/>
    <property type="molecule type" value="Genomic_DNA"/>
</dbReference>
<dbReference type="Gene3D" id="1.10.30.20">
    <property type="entry name" value="Bacterial XPD DNA helicase, FeS cluster domain"/>
    <property type="match status" value="1"/>
</dbReference>
<dbReference type="GO" id="GO:0005524">
    <property type="term" value="F:ATP binding"/>
    <property type="evidence" value="ECO:0007669"/>
    <property type="project" value="UniProtKB-KW"/>
</dbReference>
<dbReference type="GO" id="GO:0003678">
    <property type="term" value="F:DNA helicase activity"/>
    <property type="evidence" value="ECO:0007669"/>
    <property type="project" value="InterPro"/>
</dbReference>
<dbReference type="InterPro" id="IPR010614">
    <property type="entry name" value="RAD3-like_helicase_DEAD"/>
</dbReference>
<dbReference type="SUPFAM" id="SSF52540">
    <property type="entry name" value="P-loop containing nucleoside triphosphate hydrolases"/>
    <property type="match status" value="1"/>
</dbReference>
<dbReference type="InterPro" id="IPR011604">
    <property type="entry name" value="PDDEXK-like_dom_sf"/>
</dbReference>
<dbReference type="GO" id="GO:0006281">
    <property type="term" value="P:DNA repair"/>
    <property type="evidence" value="ECO:0007669"/>
    <property type="project" value="UniProtKB-KW"/>
</dbReference>
<dbReference type="Proteomes" id="UP000259273">
    <property type="component" value="Unassembled WGS sequence"/>
</dbReference>
<accession>A0A3C1KKX4</accession>
<evidence type="ECO:0000256" key="10">
    <source>
        <dbReference type="ARBA" id="ARBA00023125"/>
    </source>
</evidence>
<comment type="similarity">
    <text evidence="13">Belongs to the helicase family. DinG subfamily.</text>
</comment>
<dbReference type="SMART" id="SM00491">
    <property type="entry name" value="HELICc2"/>
    <property type="match status" value="1"/>
</dbReference>
<dbReference type="Pfam" id="PF06733">
    <property type="entry name" value="DEAD_2"/>
    <property type="match status" value="1"/>
</dbReference>
<evidence type="ECO:0000256" key="2">
    <source>
        <dbReference type="ARBA" id="ARBA00022723"/>
    </source>
</evidence>
<evidence type="ECO:0000256" key="7">
    <source>
        <dbReference type="ARBA" id="ARBA00022840"/>
    </source>
</evidence>
<dbReference type="Pfam" id="PF13307">
    <property type="entry name" value="Helicase_C_2"/>
    <property type="match status" value="1"/>
</dbReference>
<evidence type="ECO:0000256" key="12">
    <source>
        <dbReference type="ARBA" id="ARBA00023235"/>
    </source>
</evidence>
<evidence type="ECO:0000256" key="3">
    <source>
        <dbReference type="ARBA" id="ARBA00022741"/>
    </source>
</evidence>
<dbReference type="Gene3D" id="3.90.320.10">
    <property type="match status" value="1"/>
</dbReference>
<dbReference type="PANTHER" id="PTHR11472:SF34">
    <property type="entry name" value="REGULATOR OF TELOMERE ELONGATION HELICASE 1"/>
    <property type="match status" value="1"/>
</dbReference>
<dbReference type="Gene3D" id="3.40.50.300">
    <property type="entry name" value="P-loop containing nucleotide triphosphate hydrolases"/>
    <property type="match status" value="2"/>
</dbReference>
<evidence type="ECO:0000256" key="8">
    <source>
        <dbReference type="ARBA" id="ARBA00023004"/>
    </source>
</evidence>
<evidence type="ECO:0000256" key="1">
    <source>
        <dbReference type="ARBA" id="ARBA00022485"/>
    </source>
</evidence>
<sequence>MTEQRVSVRELALFCHRSGDIDHRFTPSPTGQQGIEGHQRIYRRRPASYRAEFPVQCVWEGDAGLPALQVTGRADGYDHSQGLVEEIKTCRVDPARIPASVTQLHLAQGRLYAALIAASENLPALAVQLTWLQLDTDEEYPLRQDYSRAELDAFLHATLRRYSQWLAQVQRRLQRRDVSLSTLPFPHAQFRAGQRELSERVYKCIHQAGQLLLEAPTGIGKTAAVLYPALKALGTGRHDRVVFATTRISGRRAAEQAMTRFVEKGYGGNALSLTAKEQACLAPGKACHADDCPYARGYYDRLPAALDEALAAPLLDREGLADIAGRHAVCPYQLSLDLVPWVDVIVADVHHIFSPTANLAEHLTASGGRWTVLLDEAHGLPDRARGMYGAELPKALVMTARREAPAATRRALERLNRQLLALLKFDWSTPDGHWLDAVPEPLARALAECVEAVNAEQALDAFVLQSRPALRDVYFLALQWQRLLECWGSEFRLELERGTGPQGLLLRVHCLEPSRLLALRHQAMHALVAFSATLSPQRWALDTLGLQAGAVAWCTPSPFSRDQLQVQIATHVDTRLQQREASLPVLAALLRQWLLSEPGNCLLYFPSYRYLEACMQLMLMQGWPDGRQRWVQGRAGQGGAELLPLLQQARDVAAFCVLGGAFGEGIDLPGDELHSVVVVGVGLPQLSPGNEQLRRLYGSRYGSGFAYAYQYPAVQKISQALGRVVRTSTDRGKALLVDTRYADPGWRQLLPPWWEYRDYPTAGGR</sequence>
<evidence type="ECO:0000256" key="4">
    <source>
        <dbReference type="ARBA" id="ARBA00022763"/>
    </source>
</evidence>
<keyword evidence="8" id="KW-0408">Iron</keyword>
<keyword evidence="1" id="KW-0004">4Fe-4S</keyword>
<dbReference type="STRING" id="1121937.GCA_000423125_02926"/>
<evidence type="ECO:0000256" key="11">
    <source>
        <dbReference type="ARBA" id="ARBA00023204"/>
    </source>
</evidence>